<gene>
    <name evidence="1" type="ORF">PAXRUDRAFT_20199</name>
</gene>
<proteinExistence type="predicted"/>
<reference evidence="1 2" key="1">
    <citation type="submission" date="2014-04" db="EMBL/GenBank/DDBJ databases">
        <authorList>
            <consortium name="DOE Joint Genome Institute"/>
            <person name="Kuo A."/>
            <person name="Kohler A."/>
            <person name="Jargeat P."/>
            <person name="Nagy L.G."/>
            <person name="Floudas D."/>
            <person name="Copeland A."/>
            <person name="Barry K.W."/>
            <person name="Cichocki N."/>
            <person name="Veneault-Fourrey C."/>
            <person name="LaButti K."/>
            <person name="Lindquist E.A."/>
            <person name="Lipzen A."/>
            <person name="Lundell T."/>
            <person name="Morin E."/>
            <person name="Murat C."/>
            <person name="Sun H."/>
            <person name="Tunlid A."/>
            <person name="Henrissat B."/>
            <person name="Grigoriev I.V."/>
            <person name="Hibbett D.S."/>
            <person name="Martin F."/>
            <person name="Nordberg H.P."/>
            <person name="Cantor M.N."/>
            <person name="Hua S.X."/>
        </authorList>
    </citation>
    <scope>NUCLEOTIDE SEQUENCE [LARGE SCALE GENOMIC DNA]</scope>
    <source>
        <strain evidence="1 2">Ve08.2h10</strain>
    </source>
</reference>
<dbReference type="EMBL" id="KN829154">
    <property type="protein sequence ID" value="KIK74114.1"/>
    <property type="molecule type" value="Genomic_DNA"/>
</dbReference>
<evidence type="ECO:0000313" key="1">
    <source>
        <dbReference type="EMBL" id="KIK74114.1"/>
    </source>
</evidence>
<name>A0A0D0D2I2_9AGAM</name>
<accession>A0A0D0D2I2</accession>
<keyword evidence="2" id="KW-1185">Reference proteome</keyword>
<dbReference type="Proteomes" id="UP000054538">
    <property type="component" value="Unassembled WGS sequence"/>
</dbReference>
<reference evidence="2" key="2">
    <citation type="submission" date="2015-01" db="EMBL/GenBank/DDBJ databases">
        <title>Evolutionary Origins and Diversification of the Mycorrhizal Mutualists.</title>
        <authorList>
            <consortium name="DOE Joint Genome Institute"/>
            <consortium name="Mycorrhizal Genomics Consortium"/>
            <person name="Kohler A."/>
            <person name="Kuo A."/>
            <person name="Nagy L.G."/>
            <person name="Floudas D."/>
            <person name="Copeland A."/>
            <person name="Barry K.W."/>
            <person name="Cichocki N."/>
            <person name="Veneault-Fourrey C."/>
            <person name="LaButti K."/>
            <person name="Lindquist E.A."/>
            <person name="Lipzen A."/>
            <person name="Lundell T."/>
            <person name="Morin E."/>
            <person name="Murat C."/>
            <person name="Riley R."/>
            <person name="Ohm R."/>
            <person name="Sun H."/>
            <person name="Tunlid A."/>
            <person name="Henrissat B."/>
            <person name="Grigoriev I.V."/>
            <person name="Hibbett D.S."/>
            <person name="Martin F."/>
        </authorList>
    </citation>
    <scope>NUCLEOTIDE SEQUENCE [LARGE SCALE GENOMIC DNA]</scope>
    <source>
        <strain evidence="2">Ve08.2h10</strain>
    </source>
</reference>
<evidence type="ECO:0000313" key="2">
    <source>
        <dbReference type="Proteomes" id="UP000054538"/>
    </source>
</evidence>
<dbReference type="InParanoid" id="A0A0D0D2I2"/>
<sequence length="105" mass="12076">MASKSGTLTWTQPPGPTCSQHLFSLTTRIDPCSFIISGDTKFFLFMNMHAEFKWVSHKMTPKAWVLATEEYSQHLKKKQGQGMITKNPQVLLQKLCDMEPKLMER</sequence>
<dbReference type="AlphaFoldDB" id="A0A0D0D2I2"/>
<dbReference type="HOGENOM" id="CLU_2237448_0_0_1"/>
<protein>
    <submittedName>
        <fullName evidence="1">Uncharacterized protein</fullName>
    </submittedName>
</protein>
<organism evidence="1 2">
    <name type="scientific">Paxillus rubicundulus Ve08.2h10</name>
    <dbReference type="NCBI Taxonomy" id="930991"/>
    <lineage>
        <taxon>Eukaryota</taxon>
        <taxon>Fungi</taxon>
        <taxon>Dikarya</taxon>
        <taxon>Basidiomycota</taxon>
        <taxon>Agaricomycotina</taxon>
        <taxon>Agaricomycetes</taxon>
        <taxon>Agaricomycetidae</taxon>
        <taxon>Boletales</taxon>
        <taxon>Paxilineae</taxon>
        <taxon>Paxillaceae</taxon>
        <taxon>Paxillus</taxon>
    </lineage>
</organism>
<dbReference type="OrthoDB" id="3260919at2759"/>